<protein>
    <submittedName>
        <fullName evidence="3">Trypsin-like serine protease</fullName>
    </submittedName>
</protein>
<dbReference type="SUPFAM" id="SSF50494">
    <property type="entry name" value="Trypsin-like serine proteases"/>
    <property type="match status" value="1"/>
</dbReference>
<name>A0ABP9QZ41_9PSEU</name>
<evidence type="ECO:0000313" key="3">
    <source>
        <dbReference type="EMBL" id="GAA5169539.1"/>
    </source>
</evidence>
<organism evidence="3 4">
    <name type="scientific">Amycolatopsis dongchuanensis</name>
    <dbReference type="NCBI Taxonomy" id="1070866"/>
    <lineage>
        <taxon>Bacteria</taxon>
        <taxon>Bacillati</taxon>
        <taxon>Actinomycetota</taxon>
        <taxon>Actinomycetes</taxon>
        <taxon>Pseudonocardiales</taxon>
        <taxon>Pseudonocardiaceae</taxon>
        <taxon>Amycolatopsis</taxon>
    </lineage>
</organism>
<sequence length="268" mass="28341">MLGAGGAYTYSSRQVTNAADRPVQQHPTPRVEGVGATSPTTSEAPPPPSVVLPFNAKLTSQDIPVEGGGVRSGGCSGSLIDPLWVITAGHCFHDIKGNRVGGPSPYRMTVTVGKNKDSDPGGQQADVVDVRQSPRNDMALVKLSAPITGIQPLTLVEERPQVGQRLRFAGWGSLSATVVTPSDHLKQGEFTISKVNSTTIEAVPVVPRTVENSPCKDDSGAPFFTSTDEQTGRLFATEISGPECPQAGTEVLSRLDILVDWIHQQLGH</sequence>
<reference evidence="4" key="1">
    <citation type="journal article" date="2019" name="Int. J. Syst. Evol. Microbiol.">
        <title>The Global Catalogue of Microorganisms (GCM) 10K type strain sequencing project: providing services to taxonomists for standard genome sequencing and annotation.</title>
        <authorList>
            <consortium name="The Broad Institute Genomics Platform"/>
            <consortium name="The Broad Institute Genome Sequencing Center for Infectious Disease"/>
            <person name="Wu L."/>
            <person name="Ma J."/>
        </authorList>
    </citation>
    <scope>NUCLEOTIDE SEQUENCE [LARGE SCALE GENOMIC DNA]</scope>
    <source>
        <strain evidence="4">JCM 18054</strain>
    </source>
</reference>
<dbReference type="PROSITE" id="PS00134">
    <property type="entry name" value="TRYPSIN_HIS"/>
    <property type="match status" value="1"/>
</dbReference>
<dbReference type="InterPro" id="IPR043504">
    <property type="entry name" value="Peptidase_S1_PA_chymotrypsin"/>
</dbReference>
<dbReference type="PROSITE" id="PS50240">
    <property type="entry name" value="TRYPSIN_DOM"/>
    <property type="match status" value="1"/>
</dbReference>
<dbReference type="Pfam" id="PF00089">
    <property type="entry name" value="Trypsin"/>
    <property type="match status" value="1"/>
</dbReference>
<dbReference type="EMBL" id="BAABIB010000088">
    <property type="protein sequence ID" value="GAA5169539.1"/>
    <property type="molecule type" value="Genomic_DNA"/>
</dbReference>
<dbReference type="PANTHER" id="PTHR24260">
    <property type="match status" value="1"/>
</dbReference>
<dbReference type="InterPro" id="IPR018114">
    <property type="entry name" value="TRYPSIN_HIS"/>
</dbReference>
<evidence type="ECO:0000313" key="4">
    <source>
        <dbReference type="Proteomes" id="UP001500192"/>
    </source>
</evidence>
<dbReference type="PRINTS" id="PR00722">
    <property type="entry name" value="CHYMOTRYPSIN"/>
</dbReference>
<evidence type="ECO:0000256" key="1">
    <source>
        <dbReference type="SAM" id="MobiDB-lite"/>
    </source>
</evidence>
<accession>A0ABP9QZ41</accession>
<dbReference type="InterPro" id="IPR009003">
    <property type="entry name" value="Peptidase_S1_PA"/>
</dbReference>
<dbReference type="Proteomes" id="UP001500192">
    <property type="component" value="Unassembled WGS sequence"/>
</dbReference>
<dbReference type="InterPro" id="IPR051333">
    <property type="entry name" value="CLIP_Serine_Protease"/>
</dbReference>
<gene>
    <name evidence="3" type="ORF">GCM10023214_46750</name>
</gene>
<proteinExistence type="predicted"/>
<feature type="region of interest" description="Disordered" evidence="1">
    <location>
        <begin position="1"/>
        <end position="49"/>
    </location>
</feature>
<keyword evidence="4" id="KW-1185">Reference proteome</keyword>
<dbReference type="InterPro" id="IPR001314">
    <property type="entry name" value="Peptidase_S1A"/>
</dbReference>
<dbReference type="PANTHER" id="PTHR24260:SF136">
    <property type="entry name" value="GH08193P-RELATED"/>
    <property type="match status" value="1"/>
</dbReference>
<dbReference type="InterPro" id="IPR001254">
    <property type="entry name" value="Trypsin_dom"/>
</dbReference>
<evidence type="ECO:0000259" key="2">
    <source>
        <dbReference type="PROSITE" id="PS50240"/>
    </source>
</evidence>
<feature type="domain" description="Peptidase S1" evidence="2">
    <location>
        <begin position="33"/>
        <end position="267"/>
    </location>
</feature>
<dbReference type="SMART" id="SM00020">
    <property type="entry name" value="Tryp_SPc"/>
    <property type="match status" value="1"/>
</dbReference>
<comment type="caution">
    <text evidence="3">The sequence shown here is derived from an EMBL/GenBank/DDBJ whole genome shotgun (WGS) entry which is preliminary data.</text>
</comment>
<dbReference type="Gene3D" id="2.40.10.10">
    <property type="entry name" value="Trypsin-like serine proteases"/>
    <property type="match status" value="1"/>
</dbReference>